<dbReference type="NCBIfam" id="TIGR01439">
    <property type="entry name" value="lp_hng_hel_AbrB"/>
    <property type="match status" value="1"/>
</dbReference>
<dbReference type="SMART" id="SM00966">
    <property type="entry name" value="SpoVT_AbrB"/>
    <property type="match status" value="1"/>
</dbReference>
<dbReference type="EMBL" id="VGLS01000885">
    <property type="protein sequence ID" value="MBM3226370.1"/>
    <property type="molecule type" value="Genomic_DNA"/>
</dbReference>
<accession>A0A937W606</accession>
<evidence type="ECO:0000313" key="3">
    <source>
        <dbReference type="EMBL" id="MBM3226370.1"/>
    </source>
</evidence>
<evidence type="ECO:0000259" key="2">
    <source>
        <dbReference type="PROSITE" id="PS51740"/>
    </source>
</evidence>
<dbReference type="GO" id="GO:0003677">
    <property type="term" value="F:DNA binding"/>
    <property type="evidence" value="ECO:0007669"/>
    <property type="project" value="UniProtKB-UniRule"/>
</dbReference>
<reference evidence="3" key="1">
    <citation type="submission" date="2019-03" db="EMBL/GenBank/DDBJ databases">
        <title>Lake Tanganyika Metagenome-Assembled Genomes (MAGs).</title>
        <authorList>
            <person name="Tran P."/>
        </authorList>
    </citation>
    <scope>NUCLEOTIDE SEQUENCE</scope>
    <source>
        <strain evidence="3">K_DeepCast_65m_m2_066</strain>
    </source>
</reference>
<feature type="domain" description="SpoVT-AbrB" evidence="2">
    <location>
        <begin position="1"/>
        <end position="47"/>
    </location>
</feature>
<dbReference type="Pfam" id="PF04014">
    <property type="entry name" value="MazE_antitoxin"/>
    <property type="match status" value="1"/>
</dbReference>
<proteinExistence type="predicted"/>
<sequence>MPIATLTSKGQLVIPKDIREYLHLQPGDRLDFVIQDNGEVLLRPVVTDVRELKGLLHKPGRPPVSITAMQDAIRSRAGRQRP</sequence>
<dbReference type="Proteomes" id="UP000712673">
    <property type="component" value="Unassembled WGS sequence"/>
</dbReference>
<evidence type="ECO:0000313" key="4">
    <source>
        <dbReference type="Proteomes" id="UP000712673"/>
    </source>
</evidence>
<gene>
    <name evidence="3" type="ORF">FJZ47_21615</name>
</gene>
<name>A0A937W606_UNCTE</name>
<dbReference type="PROSITE" id="PS51740">
    <property type="entry name" value="SPOVT_ABRB"/>
    <property type="match status" value="1"/>
</dbReference>
<dbReference type="AlphaFoldDB" id="A0A937W606"/>
<evidence type="ECO:0000256" key="1">
    <source>
        <dbReference type="PROSITE-ProRule" id="PRU01076"/>
    </source>
</evidence>
<dbReference type="InterPro" id="IPR007159">
    <property type="entry name" value="SpoVT-AbrB_dom"/>
</dbReference>
<organism evidence="3 4">
    <name type="scientific">Tectimicrobiota bacterium</name>
    <dbReference type="NCBI Taxonomy" id="2528274"/>
    <lineage>
        <taxon>Bacteria</taxon>
        <taxon>Pseudomonadati</taxon>
        <taxon>Nitrospinota/Tectimicrobiota group</taxon>
        <taxon>Candidatus Tectimicrobiota</taxon>
    </lineage>
</organism>
<dbReference type="SUPFAM" id="SSF89447">
    <property type="entry name" value="AbrB/MazE/MraZ-like"/>
    <property type="match status" value="1"/>
</dbReference>
<dbReference type="Gene3D" id="2.10.260.10">
    <property type="match status" value="1"/>
</dbReference>
<dbReference type="InterPro" id="IPR037914">
    <property type="entry name" value="SpoVT-AbrB_sf"/>
</dbReference>
<protein>
    <submittedName>
        <fullName evidence="3">AbrB/MazE/SpoVT family DNA-binding domain-containing protein</fullName>
    </submittedName>
</protein>
<keyword evidence="1 3" id="KW-0238">DNA-binding</keyword>
<comment type="caution">
    <text evidence="3">The sequence shown here is derived from an EMBL/GenBank/DDBJ whole genome shotgun (WGS) entry which is preliminary data.</text>
</comment>